<keyword evidence="1" id="KW-1133">Transmembrane helix</keyword>
<accession>A0AAW4PH36</accession>
<feature type="transmembrane region" description="Helical" evidence="1">
    <location>
        <begin position="49"/>
        <end position="67"/>
    </location>
</feature>
<feature type="transmembrane region" description="Helical" evidence="1">
    <location>
        <begin position="7"/>
        <end position="29"/>
    </location>
</feature>
<dbReference type="AlphaFoldDB" id="A0AAW4PH36"/>
<keyword evidence="3" id="KW-1185">Reference proteome</keyword>
<comment type="caution">
    <text evidence="2">The sequence shown here is derived from an EMBL/GenBank/DDBJ whole genome shotgun (WGS) entry which is preliminary data.</text>
</comment>
<evidence type="ECO:0000313" key="3">
    <source>
        <dbReference type="Proteomes" id="UP001430455"/>
    </source>
</evidence>
<dbReference type="RefSeq" id="WP_220581823.1">
    <property type="nucleotide sequence ID" value="NZ_RKLT01000016.1"/>
</dbReference>
<keyword evidence="1" id="KW-0812">Transmembrane</keyword>
<feature type="transmembrane region" description="Helical" evidence="1">
    <location>
        <begin position="74"/>
        <end position="95"/>
    </location>
</feature>
<sequence length="119" mass="12652">MATQLRRWHVLATIAILALAAVSTLLGLFRPGHYRDAPALVELSKVQDLSILTVGIPVLAIGLWYAIRGPLRGCIVWLGGLAFMTYMWLSVGVMFGSLHGGVVDEAHDVGAVQAVCAVG</sequence>
<protein>
    <submittedName>
        <fullName evidence="2">Uncharacterized protein</fullName>
    </submittedName>
</protein>
<dbReference type="EMBL" id="RKLT01000016">
    <property type="protein sequence ID" value="MBX0297233.1"/>
    <property type="molecule type" value="Genomic_DNA"/>
</dbReference>
<dbReference type="Proteomes" id="UP001430455">
    <property type="component" value="Unassembled WGS sequence"/>
</dbReference>
<organism evidence="2 3">
    <name type="scientific">Haloarcula nitratireducens</name>
    <dbReference type="NCBI Taxonomy" id="2487749"/>
    <lineage>
        <taxon>Archaea</taxon>
        <taxon>Methanobacteriati</taxon>
        <taxon>Methanobacteriota</taxon>
        <taxon>Stenosarchaea group</taxon>
        <taxon>Halobacteria</taxon>
        <taxon>Halobacteriales</taxon>
        <taxon>Haloarculaceae</taxon>
        <taxon>Haloarcula</taxon>
    </lineage>
</organism>
<proteinExistence type="predicted"/>
<evidence type="ECO:0000256" key="1">
    <source>
        <dbReference type="SAM" id="Phobius"/>
    </source>
</evidence>
<evidence type="ECO:0000313" key="2">
    <source>
        <dbReference type="EMBL" id="MBX0297233.1"/>
    </source>
</evidence>
<gene>
    <name evidence="2" type="ORF">EGH23_20355</name>
</gene>
<reference evidence="2 3" key="1">
    <citation type="submission" date="2021-06" db="EMBL/GenBank/DDBJ databases">
        <title>Halomicroarcula sp. a new haloarchaeum isolated from saline soil.</title>
        <authorList>
            <person name="Duran-Viseras A."/>
            <person name="Sanchez-Porro C."/>
            <person name="Ventosa A."/>
        </authorList>
    </citation>
    <scope>NUCLEOTIDE SEQUENCE [LARGE SCALE GENOMIC DNA]</scope>
    <source>
        <strain evidence="2 3">F27</strain>
    </source>
</reference>
<keyword evidence="1" id="KW-0472">Membrane</keyword>
<name>A0AAW4PH36_9EURY</name>